<feature type="domain" description="ABC-type glycine betaine transport system substrate-binding" evidence="1">
    <location>
        <begin position="6"/>
        <end position="85"/>
    </location>
</feature>
<reference evidence="2" key="1">
    <citation type="journal article" date="2021" name="PeerJ">
        <title>Extensive microbial diversity within the chicken gut microbiome revealed by metagenomics and culture.</title>
        <authorList>
            <person name="Gilroy R."/>
            <person name="Ravi A."/>
            <person name="Getino M."/>
            <person name="Pursley I."/>
            <person name="Horton D.L."/>
            <person name="Alikhan N.F."/>
            <person name="Baker D."/>
            <person name="Gharbi K."/>
            <person name="Hall N."/>
            <person name="Watson M."/>
            <person name="Adriaenssens E.M."/>
            <person name="Foster-Nyarko E."/>
            <person name="Jarju S."/>
            <person name="Secka A."/>
            <person name="Antonio M."/>
            <person name="Oren A."/>
            <person name="Chaudhuri R.R."/>
            <person name="La Ragione R."/>
            <person name="Hildebrand F."/>
            <person name="Pallen M.J."/>
        </authorList>
    </citation>
    <scope>NUCLEOTIDE SEQUENCE</scope>
    <source>
        <strain evidence="2">ChiHjej13B12-14962</strain>
    </source>
</reference>
<gene>
    <name evidence="2" type="ORF">K8V32_03705</name>
</gene>
<proteinExistence type="predicted"/>
<dbReference type="InterPro" id="IPR007210">
    <property type="entry name" value="ABC_Gly_betaine_transp_sub-bd"/>
</dbReference>
<dbReference type="RefSeq" id="WP_303903064.1">
    <property type="nucleotide sequence ID" value="NZ_DYXC01000048.1"/>
</dbReference>
<dbReference type="SUPFAM" id="SSF53850">
    <property type="entry name" value="Periplasmic binding protein-like II"/>
    <property type="match status" value="1"/>
</dbReference>
<evidence type="ECO:0000313" key="3">
    <source>
        <dbReference type="Proteomes" id="UP000703315"/>
    </source>
</evidence>
<dbReference type="EMBL" id="DYXC01000048">
    <property type="protein sequence ID" value="HJF13896.1"/>
    <property type="molecule type" value="Genomic_DNA"/>
</dbReference>
<comment type="caution">
    <text evidence="2">The sequence shown here is derived from an EMBL/GenBank/DDBJ whole genome shotgun (WGS) entry which is preliminary data.</text>
</comment>
<dbReference type="Gene3D" id="3.40.190.100">
    <property type="entry name" value="Glycine betaine-binding periplasmic protein, domain 2"/>
    <property type="match status" value="1"/>
</dbReference>
<dbReference type="Proteomes" id="UP000703315">
    <property type="component" value="Unassembled WGS sequence"/>
</dbReference>
<name>A0A921K786_9MICC</name>
<dbReference type="Pfam" id="PF04069">
    <property type="entry name" value="OpuAC"/>
    <property type="match status" value="1"/>
</dbReference>
<dbReference type="GO" id="GO:0022857">
    <property type="term" value="F:transmembrane transporter activity"/>
    <property type="evidence" value="ECO:0007669"/>
    <property type="project" value="InterPro"/>
</dbReference>
<accession>A0A921K786</accession>
<sequence>MGGVGLSIITEDEVMPHHGLEQDFELQLSSTSAMLGDPERAMNTEEEIVVTLRTPFWATVNFDVSQLEDPDNIYSEPESLHTLGRLVRRKPRYCRTNVRVLERVTAIDATCPVIE</sequence>
<dbReference type="GO" id="GO:0043190">
    <property type="term" value="C:ATP-binding cassette (ABC) transporter complex"/>
    <property type="evidence" value="ECO:0007669"/>
    <property type="project" value="InterPro"/>
</dbReference>
<protein>
    <recommendedName>
        <fullName evidence="1">ABC-type glycine betaine transport system substrate-binding domain-containing protein</fullName>
    </recommendedName>
</protein>
<evidence type="ECO:0000259" key="1">
    <source>
        <dbReference type="Pfam" id="PF04069"/>
    </source>
</evidence>
<organism evidence="2 3">
    <name type="scientific">Enteractinococcus helveticum</name>
    <dbReference type="NCBI Taxonomy" id="1837282"/>
    <lineage>
        <taxon>Bacteria</taxon>
        <taxon>Bacillati</taxon>
        <taxon>Actinomycetota</taxon>
        <taxon>Actinomycetes</taxon>
        <taxon>Micrococcales</taxon>
        <taxon>Micrococcaceae</taxon>
    </lineage>
</organism>
<evidence type="ECO:0000313" key="2">
    <source>
        <dbReference type="EMBL" id="HJF13896.1"/>
    </source>
</evidence>
<dbReference type="AlphaFoldDB" id="A0A921K786"/>
<reference evidence="2" key="2">
    <citation type="submission" date="2021-09" db="EMBL/GenBank/DDBJ databases">
        <authorList>
            <person name="Gilroy R."/>
        </authorList>
    </citation>
    <scope>NUCLEOTIDE SEQUENCE</scope>
    <source>
        <strain evidence="2">ChiHjej13B12-14962</strain>
    </source>
</reference>